<dbReference type="PANTHER" id="PTHR30074">
    <property type="entry name" value="FORMATE DEHYDROGENASE, NITRATE-INDUCIBLE, CYTOCHROME B556 FDN SUBUNIT"/>
    <property type="match status" value="1"/>
</dbReference>
<keyword evidence="9" id="KW-0249">Electron transport</keyword>
<dbReference type="InterPro" id="IPR016174">
    <property type="entry name" value="Di-haem_cyt_TM"/>
</dbReference>
<evidence type="ECO:0000256" key="5">
    <source>
        <dbReference type="ARBA" id="ARBA00022475"/>
    </source>
</evidence>
<feature type="signal peptide" evidence="15">
    <location>
        <begin position="1"/>
        <end position="27"/>
    </location>
</feature>
<feature type="transmembrane region" description="Helical" evidence="14">
    <location>
        <begin position="127"/>
        <end position="148"/>
    </location>
</feature>
<feature type="transmembrane region" description="Helical" evidence="14">
    <location>
        <begin position="172"/>
        <end position="193"/>
    </location>
</feature>
<accession>W4HNQ1</accession>
<dbReference type="eggNOG" id="COG2864">
    <property type="taxonomic scope" value="Bacteria"/>
</dbReference>
<evidence type="ECO:0000256" key="14">
    <source>
        <dbReference type="SAM" id="Phobius"/>
    </source>
</evidence>
<dbReference type="Gene3D" id="1.20.950.20">
    <property type="entry name" value="Transmembrane di-heme cytochromes, Chain C"/>
    <property type="match status" value="1"/>
</dbReference>
<evidence type="ECO:0000256" key="3">
    <source>
        <dbReference type="ARBA" id="ARBA00010747"/>
    </source>
</evidence>
<evidence type="ECO:0000256" key="11">
    <source>
        <dbReference type="ARBA" id="ARBA00023004"/>
    </source>
</evidence>
<evidence type="ECO:0000256" key="7">
    <source>
        <dbReference type="ARBA" id="ARBA00022692"/>
    </source>
</evidence>
<evidence type="ECO:0000313" key="18">
    <source>
        <dbReference type="Proteomes" id="UP000019063"/>
    </source>
</evidence>
<dbReference type="Proteomes" id="UP000019063">
    <property type="component" value="Unassembled WGS sequence"/>
</dbReference>
<gene>
    <name evidence="17" type="ORF">ATO8_04096</name>
</gene>
<dbReference type="GO" id="GO:0009326">
    <property type="term" value="C:formate dehydrogenase complex"/>
    <property type="evidence" value="ECO:0007669"/>
    <property type="project" value="InterPro"/>
</dbReference>
<evidence type="ECO:0000256" key="10">
    <source>
        <dbReference type="ARBA" id="ARBA00022989"/>
    </source>
</evidence>
<dbReference type="GO" id="GO:0022904">
    <property type="term" value="P:respiratory electron transport chain"/>
    <property type="evidence" value="ECO:0007669"/>
    <property type="project" value="InterPro"/>
</dbReference>
<feature type="transmembrane region" description="Helical" evidence="14">
    <location>
        <begin position="221"/>
        <end position="238"/>
    </location>
</feature>
<dbReference type="InterPro" id="IPR006471">
    <property type="entry name" value="Formate_DH_gsu"/>
</dbReference>
<dbReference type="STRING" id="1379903.ATO8_04096"/>
<dbReference type="PATRIC" id="fig|1317118.6.peg.848"/>
<feature type="domain" description="Cytochrome b561 bacterial/Ni-hydrogenase" evidence="16">
    <location>
        <begin position="165"/>
        <end position="368"/>
    </location>
</feature>
<evidence type="ECO:0000256" key="9">
    <source>
        <dbReference type="ARBA" id="ARBA00022982"/>
    </source>
</evidence>
<dbReference type="GO" id="GO:0015944">
    <property type="term" value="P:formate oxidation"/>
    <property type="evidence" value="ECO:0007669"/>
    <property type="project" value="TreeGrafter"/>
</dbReference>
<evidence type="ECO:0000256" key="8">
    <source>
        <dbReference type="ARBA" id="ARBA00022723"/>
    </source>
</evidence>
<dbReference type="GO" id="GO:0009061">
    <property type="term" value="P:anaerobic respiration"/>
    <property type="evidence" value="ECO:0007669"/>
    <property type="project" value="TreeGrafter"/>
</dbReference>
<feature type="chain" id="PRO_5004842295" evidence="15">
    <location>
        <begin position="28"/>
        <end position="409"/>
    </location>
</feature>
<reference evidence="17 18" key="1">
    <citation type="journal article" date="2014" name="Antonie Van Leeuwenhoek">
        <title>Roseivivax atlanticus sp. nov., isolated from surface seawater of the Atlantic Ocean.</title>
        <authorList>
            <person name="Li G."/>
            <person name="Lai Q."/>
            <person name="Liu X."/>
            <person name="Sun F."/>
            <person name="Shao Z."/>
        </authorList>
    </citation>
    <scope>NUCLEOTIDE SEQUENCE [LARGE SCALE GENOMIC DNA]</scope>
    <source>
        <strain evidence="17 18">22II-s10s</strain>
    </source>
</reference>
<keyword evidence="12 14" id="KW-0472">Membrane</keyword>
<sequence>MLRALTLYFCLMLGAATLSPMSAAAQAVDPPSGDESLASEQTVEDIMRRQQGLAEGDINQEQLIGDRAAPQYDTEILDGVNGDPGANLWRAFRFDEDQISTQVRGPATDILIQDRGMWWWQVREGPLIFWGGILLLGTIAALALFYLIKGRVRIDGTKTGRVMLRFTSIERFSHWLLAGSFIVLAITGLLTLMGRKFLIPTFGHEAFALVATGSKWIHNNISWAFMIALVLIFVQWVWSNLPDKTDVNWILKGGGLLTKGHPPAKKFNAGQKLIFWSVIVFGASISASGLALLFPFELQMFAPTFEKINAVGVPGWFGFDPLPTALSPQAEMQYSQLWHAIVGFILMAIIIAHIYIGSIGMEGAWDAMGKGWVEEQWAREHHSIWAEKKLKKGDVAPKKSGAGSATPAE</sequence>
<comment type="subcellular location">
    <subcellularLocation>
        <location evidence="2">Cell membrane</location>
        <topology evidence="2">Multi-pass membrane protein</topology>
    </subcellularLocation>
</comment>
<keyword evidence="5" id="KW-1003">Cell membrane</keyword>
<dbReference type="RefSeq" id="WP_043842275.1">
    <property type="nucleotide sequence ID" value="NZ_AQQW01000002.1"/>
</dbReference>
<dbReference type="GO" id="GO:0046872">
    <property type="term" value="F:metal ion binding"/>
    <property type="evidence" value="ECO:0007669"/>
    <property type="project" value="UniProtKB-KW"/>
</dbReference>
<dbReference type="GO" id="GO:0008863">
    <property type="term" value="F:formate dehydrogenase (NAD+) activity"/>
    <property type="evidence" value="ECO:0007669"/>
    <property type="project" value="InterPro"/>
</dbReference>
<keyword evidence="8" id="KW-0479">Metal-binding</keyword>
<evidence type="ECO:0000256" key="1">
    <source>
        <dbReference type="ARBA" id="ARBA00001971"/>
    </source>
</evidence>
<protein>
    <submittedName>
        <fullName evidence="17">Formate dehydrogenase subunit gamma</fullName>
    </submittedName>
</protein>
<keyword evidence="11" id="KW-0408">Iron</keyword>
<evidence type="ECO:0000256" key="2">
    <source>
        <dbReference type="ARBA" id="ARBA00004651"/>
    </source>
</evidence>
<keyword evidence="4" id="KW-0813">Transport</keyword>
<keyword evidence="10 14" id="KW-1133">Transmembrane helix</keyword>
<dbReference type="InterPro" id="IPR011577">
    <property type="entry name" value="Cyt_b561_bac/Ni-Hgenase"/>
</dbReference>
<dbReference type="PANTHER" id="PTHR30074:SF6">
    <property type="entry name" value="FORMATE DEHYDROGENASE GAMMA SUBUNIT"/>
    <property type="match status" value="1"/>
</dbReference>
<keyword evidence="15" id="KW-0732">Signal</keyword>
<proteinExistence type="inferred from homology"/>
<dbReference type="NCBIfam" id="TIGR01583">
    <property type="entry name" value="formate-DH-gamm"/>
    <property type="match status" value="1"/>
</dbReference>
<dbReference type="SUPFAM" id="SSF81342">
    <property type="entry name" value="Transmembrane di-heme cytochromes"/>
    <property type="match status" value="1"/>
</dbReference>
<evidence type="ECO:0000313" key="17">
    <source>
        <dbReference type="EMBL" id="ETW14043.1"/>
    </source>
</evidence>
<dbReference type="GO" id="GO:0009055">
    <property type="term" value="F:electron transfer activity"/>
    <property type="evidence" value="ECO:0007669"/>
    <property type="project" value="InterPro"/>
</dbReference>
<comment type="cofactor">
    <cofactor evidence="1">
        <name>heme</name>
        <dbReference type="ChEBI" id="CHEBI:30413"/>
    </cofactor>
</comment>
<keyword evidence="18" id="KW-1185">Reference proteome</keyword>
<comment type="caution">
    <text evidence="17">The sequence shown here is derived from an EMBL/GenBank/DDBJ whole genome shotgun (WGS) entry which is preliminary data.</text>
</comment>
<evidence type="ECO:0000256" key="6">
    <source>
        <dbReference type="ARBA" id="ARBA00022617"/>
    </source>
</evidence>
<dbReference type="GO" id="GO:0005886">
    <property type="term" value="C:plasma membrane"/>
    <property type="evidence" value="ECO:0007669"/>
    <property type="project" value="UniProtKB-SubCell"/>
</dbReference>
<organism evidence="17 18">
    <name type="scientific">Roseivivax marinus</name>
    <dbReference type="NCBI Taxonomy" id="1379903"/>
    <lineage>
        <taxon>Bacteria</taxon>
        <taxon>Pseudomonadati</taxon>
        <taxon>Pseudomonadota</taxon>
        <taxon>Alphaproteobacteria</taxon>
        <taxon>Rhodobacterales</taxon>
        <taxon>Roseobacteraceae</taxon>
        <taxon>Roseivivax</taxon>
    </lineage>
</organism>
<evidence type="ECO:0000259" key="16">
    <source>
        <dbReference type="Pfam" id="PF01292"/>
    </source>
</evidence>
<keyword evidence="6" id="KW-0349">Heme</keyword>
<feature type="transmembrane region" description="Helical" evidence="14">
    <location>
        <begin position="337"/>
        <end position="356"/>
    </location>
</feature>
<feature type="transmembrane region" description="Helical" evidence="14">
    <location>
        <begin position="273"/>
        <end position="296"/>
    </location>
</feature>
<name>W4HNQ1_9RHOB</name>
<dbReference type="Pfam" id="PF01292">
    <property type="entry name" value="Ni_hydr_CYTB"/>
    <property type="match status" value="1"/>
</dbReference>
<keyword evidence="7 14" id="KW-0812">Transmembrane</keyword>
<evidence type="ECO:0000256" key="13">
    <source>
        <dbReference type="SAM" id="MobiDB-lite"/>
    </source>
</evidence>
<dbReference type="InterPro" id="IPR051817">
    <property type="entry name" value="FDH_cytochrome_b556_subunit"/>
</dbReference>
<evidence type="ECO:0000256" key="4">
    <source>
        <dbReference type="ARBA" id="ARBA00022448"/>
    </source>
</evidence>
<evidence type="ECO:0000256" key="12">
    <source>
        <dbReference type="ARBA" id="ARBA00023136"/>
    </source>
</evidence>
<comment type="similarity">
    <text evidence="3">Belongs to the formate dehydrogenase gamma subunit family.</text>
</comment>
<dbReference type="EMBL" id="AQQW01000002">
    <property type="protein sequence ID" value="ETW14043.1"/>
    <property type="molecule type" value="Genomic_DNA"/>
</dbReference>
<evidence type="ECO:0000256" key="15">
    <source>
        <dbReference type="SAM" id="SignalP"/>
    </source>
</evidence>
<dbReference type="GO" id="GO:0036397">
    <property type="term" value="F:formate dehydrogenase (quinone) activity"/>
    <property type="evidence" value="ECO:0007669"/>
    <property type="project" value="TreeGrafter"/>
</dbReference>
<dbReference type="AlphaFoldDB" id="W4HNQ1"/>
<feature type="region of interest" description="Disordered" evidence="13">
    <location>
        <begin position="389"/>
        <end position="409"/>
    </location>
</feature>